<dbReference type="AlphaFoldDB" id="A0AA35WX83"/>
<organism evidence="1 2">
    <name type="scientific">Geodia barretti</name>
    <name type="common">Barrett's horny sponge</name>
    <dbReference type="NCBI Taxonomy" id="519541"/>
    <lineage>
        <taxon>Eukaryota</taxon>
        <taxon>Metazoa</taxon>
        <taxon>Porifera</taxon>
        <taxon>Demospongiae</taxon>
        <taxon>Heteroscleromorpha</taxon>
        <taxon>Tetractinellida</taxon>
        <taxon>Astrophorina</taxon>
        <taxon>Geodiidae</taxon>
        <taxon>Geodia</taxon>
    </lineage>
</organism>
<protein>
    <submittedName>
        <fullName evidence="1">Zinc finger C3H1 domain-containing protein</fullName>
    </submittedName>
</protein>
<evidence type="ECO:0000313" key="1">
    <source>
        <dbReference type="EMBL" id="CAI8032111.1"/>
    </source>
</evidence>
<dbReference type="InterPro" id="IPR011990">
    <property type="entry name" value="TPR-like_helical_dom_sf"/>
</dbReference>
<dbReference type="SUPFAM" id="SSF48452">
    <property type="entry name" value="TPR-like"/>
    <property type="match status" value="1"/>
</dbReference>
<reference evidence="1" key="1">
    <citation type="submission" date="2023-03" db="EMBL/GenBank/DDBJ databases">
        <authorList>
            <person name="Steffen K."/>
            <person name="Cardenas P."/>
        </authorList>
    </citation>
    <scope>NUCLEOTIDE SEQUENCE</scope>
</reference>
<dbReference type="Gene3D" id="1.25.40.10">
    <property type="entry name" value="Tetratricopeptide repeat domain"/>
    <property type="match status" value="1"/>
</dbReference>
<dbReference type="Proteomes" id="UP001174909">
    <property type="component" value="Unassembled WGS sequence"/>
</dbReference>
<keyword evidence="2" id="KW-1185">Reference proteome</keyword>
<proteinExistence type="predicted"/>
<evidence type="ECO:0000313" key="2">
    <source>
        <dbReference type="Proteomes" id="UP001174909"/>
    </source>
</evidence>
<comment type="caution">
    <text evidence="1">The sequence shown here is derived from an EMBL/GenBank/DDBJ whole genome shotgun (WGS) entry which is preliminary data.</text>
</comment>
<name>A0AA35WX83_GEOBA</name>
<accession>A0AA35WX83</accession>
<dbReference type="EMBL" id="CASHTH010002584">
    <property type="protein sequence ID" value="CAI8032111.1"/>
    <property type="molecule type" value="Genomic_DNA"/>
</dbReference>
<gene>
    <name evidence="1" type="ORF">GBAR_LOCUS18179</name>
</gene>
<sequence length="387" mass="44600">MVLFQLAHRSPETAQQSLTKLLGISSHSSRLWMLAAQFEDWTSSLAMVSRILEKAKESELDSNAAEFYCCAVKLVMKQGGNGSHGDVLTAALPWLRRCVCRYYDISEENTVQLSLADTVLLYRKQLGQLIPYNYLTPERIRTDERRENLPYIWVAYCLLVQLSHHNLRGHYHHSGPEEAFESAVHSVNRPSHLRIVWLEYLTYLRGNVVKRKNSQTAFQAFSDCVYRYLVVMDTKQAPPTLLPGQPTNYHNYSFQEQVCKLFFSTLPAGSRFTLTFLKRLVHKIPDSPQLLTRYTHHCLDHSHPSLGSAQALLASHLTSNPHSPDVWRLAIQVELKTRNKREARWMYREAVKHNPLSAALWKEFLLFELTQVSSQSSSLLHRLLLKK</sequence>